<dbReference type="Proteomes" id="UP000612456">
    <property type="component" value="Unassembled WGS sequence"/>
</dbReference>
<reference evidence="3" key="2">
    <citation type="submission" date="2020-09" db="EMBL/GenBank/DDBJ databases">
        <authorList>
            <person name="Sun Q."/>
            <person name="Zhou Y."/>
        </authorList>
    </citation>
    <scope>NUCLEOTIDE SEQUENCE</scope>
    <source>
        <strain evidence="3">CGMCC 1.15178</strain>
    </source>
</reference>
<dbReference type="InterPro" id="IPR023365">
    <property type="entry name" value="Sortase_dom-sf"/>
</dbReference>
<dbReference type="AlphaFoldDB" id="A0A917DSI3"/>
<dbReference type="SUPFAM" id="SSF63817">
    <property type="entry name" value="Sortase"/>
    <property type="match status" value="1"/>
</dbReference>
<feature type="active site" description="Acyl-thioester intermediate" evidence="2">
    <location>
        <position position="201"/>
    </location>
</feature>
<protein>
    <recommendedName>
        <fullName evidence="5">Sortase A</fullName>
    </recommendedName>
</protein>
<proteinExistence type="predicted"/>
<evidence type="ECO:0000313" key="4">
    <source>
        <dbReference type="Proteomes" id="UP000612456"/>
    </source>
</evidence>
<dbReference type="Pfam" id="PF04203">
    <property type="entry name" value="Sortase"/>
    <property type="match status" value="1"/>
</dbReference>
<organism evidence="3 4">
    <name type="scientific">Paenibacillus nasutitermitis</name>
    <dbReference type="NCBI Taxonomy" id="1652958"/>
    <lineage>
        <taxon>Bacteria</taxon>
        <taxon>Bacillati</taxon>
        <taxon>Bacillota</taxon>
        <taxon>Bacilli</taxon>
        <taxon>Bacillales</taxon>
        <taxon>Paenibacillaceae</taxon>
        <taxon>Paenibacillus</taxon>
    </lineage>
</organism>
<dbReference type="NCBIfam" id="TIGR01076">
    <property type="entry name" value="sortase_fam"/>
    <property type="match status" value="1"/>
</dbReference>
<dbReference type="RefSeq" id="WP_229750238.1">
    <property type="nucleotide sequence ID" value="NZ_BMHP01000002.1"/>
</dbReference>
<reference evidence="3" key="1">
    <citation type="journal article" date="2014" name="Int. J. Syst. Evol. Microbiol.">
        <title>Complete genome sequence of Corynebacterium casei LMG S-19264T (=DSM 44701T), isolated from a smear-ripened cheese.</title>
        <authorList>
            <consortium name="US DOE Joint Genome Institute (JGI-PGF)"/>
            <person name="Walter F."/>
            <person name="Albersmeier A."/>
            <person name="Kalinowski J."/>
            <person name="Ruckert C."/>
        </authorList>
    </citation>
    <scope>NUCLEOTIDE SEQUENCE</scope>
    <source>
        <strain evidence="3">CGMCC 1.15178</strain>
    </source>
</reference>
<keyword evidence="4" id="KW-1185">Reference proteome</keyword>
<gene>
    <name evidence="3" type="ORF">GCM10010911_22940</name>
</gene>
<accession>A0A917DSI3</accession>
<dbReference type="InterPro" id="IPR042000">
    <property type="entry name" value="Sortase_D_2"/>
</dbReference>
<evidence type="ECO:0000313" key="3">
    <source>
        <dbReference type="EMBL" id="GGD64561.1"/>
    </source>
</evidence>
<name>A0A917DSI3_9BACL</name>
<dbReference type="GO" id="GO:0016787">
    <property type="term" value="F:hydrolase activity"/>
    <property type="evidence" value="ECO:0007669"/>
    <property type="project" value="UniProtKB-KW"/>
</dbReference>
<dbReference type="InterPro" id="IPR005754">
    <property type="entry name" value="Sortase"/>
</dbReference>
<evidence type="ECO:0000256" key="1">
    <source>
        <dbReference type="ARBA" id="ARBA00022801"/>
    </source>
</evidence>
<keyword evidence="1" id="KW-0378">Hydrolase</keyword>
<evidence type="ECO:0008006" key="5">
    <source>
        <dbReference type="Google" id="ProtNLM"/>
    </source>
</evidence>
<sequence>MMKKMLSYLLIIAGLALIAMPYVKEWYYDQEQRRLLENIDHDRFADAAGKSDLLLAESYKRLSNLLSQEAETNDPGPESLSATQFAEDPKAIAVIRIDSIDVKLPVLEGATTRNMKYAAVHMTETVALGEIGNSAIAAHRAHTKGRLFNRLGELKVGDTITVEQKDRVLEYAVYKISVVLPTDMSVLNSNETDSILTLITCDPITNPTHRLIVQAKM</sequence>
<dbReference type="CDD" id="cd06166">
    <property type="entry name" value="Sortase_D_2"/>
    <property type="match status" value="1"/>
</dbReference>
<comment type="caution">
    <text evidence="3">The sequence shown here is derived from an EMBL/GenBank/DDBJ whole genome shotgun (WGS) entry which is preliminary data.</text>
</comment>
<feature type="active site" description="Proton donor/acceptor" evidence="2">
    <location>
        <position position="139"/>
    </location>
</feature>
<evidence type="ECO:0000256" key="2">
    <source>
        <dbReference type="PIRSR" id="PIRSR605754-1"/>
    </source>
</evidence>
<dbReference type="EMBL" id="BMHP01000002">
    <property type="protein sequence ID" value="GGD64561.1"/>
    <property type="molecule type" value="Genomic_DNA"/>
</dbReference>
<dbReference type="Gene3D" id="2.40.260.10">
    <property type="entry name" value="Sortase"/>
    <property type="match status" value="1"/>
</dbReference>